<protein>
    <submittedName>
        <fullName evidence="1">Uncharacterized protein</fullName>
    </submittedName>
</protein>
<keyword evidence="2" id="KW-1185">Reference proteome</keyword>
<dbReference type="InParanoid" id="A0A1V9XNC7"/>
<comment type="caution">
    <text evidence="1">The sequence shown here is derived from an EMBL/GenBank/DDBJ whole genome shotgun (WGS) entry which is preliminary data.</text>
</comment>
<sequence>MAFQRKVELRRHTEATHMFLHNHPHLQPMQNTVNNQSQQMLQIQSNTCEVLSAIGQTQSQAPQHASRIAPTPNSWMTLLPLATYGIMDTSVTYLDILTSTITWKLFSRQMVRHLHDYSCYGHGCAADRWDC</sequence>
<dbReference type="AlphaFoldDB" id="A0A1V9XNC7"/>
<accession>A0A1V9XNC7</accession>
<dbReference type="EMBL" id="MNPL01007020">
    <property type="protein sequence ID" value="OQR75009.1"/>
    <property type="molecule type" value="Genomic_DNA"/>
</dbReference>
<organism evidence="1 2">
    <name type="scientific">Tropilaelaps mercedesae</name>
    <dbReference type="NCBI Taxonomy" id="418985"/>
    <lineage>
        <taxon>Eukaryota</taxon>
        <taxon>Metazoa</taxon>
        <taxon>Ecdysozoa</taxon>
        <taxon>Arthropoda</taxon>
        <taxon>Chelicerata</taxon>
        <taxon>Arachnida</taxon>
        <taxon>Acari</taxon>
        <taxon>Parasitiformes</taxon>
        <taxon>Mesostigmata</taxon>
        <taxon>Gamasina</taxon>
        <taxon>Dermanyssoidea</taxon>
        <taxon>Laelapidae</taxon>
        <taxon>Tropilaelaps</taxon>
    </lineage>
</organism>
<dbReference type="Proteomes" id="UP000192247">
    <property type="component" value="Unassembled WGS sequence"/>
</dbReference>
<gene>
    <name evidence="1" type="ORF">BIW11_03325</name>
</gene>
<proteinExistence type="predicted"/>
<evidence type="ECO:0000313" key="1">
    <source>
        <dbReference type="EMBL" id="OQR75009.1"/>
    </source>
</evidence>
<name>A0A1V9XNC7_9ACAR</name>
<evidence type="ECO:0000313" key="2">
    <source>
        <dbReference type="Proteomes" id="UP000192247"/>
    </source>
</evidence>
<reference evidence="1 2" key="1">
    <citation type="journal article" date="2017" name="Gigascience">
        <title>Draft genome of the honey bee ectoparasitic mite, Tropilaelaps mercedesae, is shaped by the parasitic life history.</title>
        <authorList>
            <person name="Dong X."/>
            <person name="Armstrong S.D."/>
            <person name="Xia D."/>
            <person name="Makepeace B.L."/>
            <person name="Darby A.C."/>
            <person name="Kadowaki T."/>
        </authorList>
    </citation>
    <scope>NUCLEOTIDE SEQUENCE [LARGE SCALE GENOMIC DNA]</scope>
    <source>
        <strain evidence="1">Wuxi-XJTLU</strain>
    </source>
</reference>